<organism evidence="1 2">
    <name type="scientific">Candidatus Flavonifractor merdipullorum</name>
    <dbReference type="NCBI Taxonomy" id="2838590"/>
    <lineage>
        <taxon>Bacteria</taxon>
        <taxon>Bacillati</taxon>
        <taxon>Bacillota</taxon>
        <taxon>Clostridia</taxon>
        <taxon>Eubacteriales</taxon>
        <taxon>Oscillospiraceae</taxon>
        <taxon>Flavonifractor</taxon>
    </lineage>
</organism>
<reference evidence="1" key="2">
    <citation type="submission" date="2021-04" db="EMBL/GenBank/DDBJ databases">
        <authorList>
            <person name="Gilroy R."/>
        </authorList>
    </citation>
    <scope>NUCLEOTIDE SEQUENCE</scope>
    <source>
        <strain evidence="1">ChiGjej6B6-1540</strain>
    </source>
</reference>
<comment type="caution">
    <text evidence="1">The sequence shown here is derived from an EMBL/GenBank/DDBJ whole genome shotgun (WGS) entry which is preliminary data.</text>
</comment>
<dbReference type="AlphaFoldDB" id="A0A9D1RUR3"/>
<evidence type="ECO:0000313" key="1">
    <source>
        <dbReference type="EMBL" id="HIW94564.1"/>
    </source>
</evidence>
<sequence>MKRIITKGISCLEPLDGSREWYWGMDYTSGDLYEAEELFSSKHPIRQNRLILVRYPEGAVYEPIHPEPGQYLGKPVYHDGRVVLLMVDFPKEEIRILTFHEAEKTTEPLAVLPLSIVADCYNLMLEASPLMLTRSAHDNQFQIIWPERRDFAIEDHEFFEFLDGKRLYTSVWYEDPDYREELLVRDYNTGEVLERIPGSLRSMPDGQNWLLV</sequence>
<reference evidence="1" key="1">
    <citation type="journal article" date="2021" name="PeerJ">
        <title>Extensive microbial diversity within the chicken gut microbiome revealed by metagenomics and culture.</title>
        <authorList>
            <person name="Gilroy R."/>
            <person name="Ravi A."/>
            <person name="Getino M."/>
            <person name="Pursley I."/>
            <person name="Horton D.L."/>
            <person name="Alikhan N.F."/>
            <person name="Baker D."/>
            <person name="Gharbi K."/>
            <person name="Hall N."/>
            <person name="Watson M."/>
            <person name="Adriaenssens E.M."/>
            <person name="Foster-Nyarko E."/>
            <person name="Jarju S."/>
            <person name="Secka A."/>
            <person name="Antonio M."/>
            <person name="Oren A."/>
            <person name="Chaudhuri R.R."/>
            <person name="La Ragione R."/>
            <person name="Hildebrand F."/>
            <person name="Pallen M.J."/>
        </authorList>
    </citation>
    <scope>NUCLEOTIDE SEQUENCE</scope>
    <source>
        <strain evidence="1">ChiGjej6B6-1540</strain>
    </source>
</reference>
<gene>
    <name evidence="1" type="ORF">H9868_08525</name>
</gene>
<dbReference type="EMBL" id="DXGA01000183">
    <property type="protein sequence ID" value="HIW94564.1"/>
    <property type="molecule type" value="Genomic_DNA"/>
</dbReference>
<dbReference type="Proteomes" id="UP000824192">
    <property type="component" value="Unassembled WGS sequence"/>
</dbReference>
<proteinExistence type="predicted"/>
<protein>
    <submittedName>
        <fullName evidence="1">Uncharacterized protein</fullName>
    </submittedName>
</protein>
<evidence type="ECO:0000313" key="2">
    <source>
        <dbReference type="Proteomes" id="UP000824192"/>
    </source>
</evidence>
<name>A0A9D1RUR3_9FIRM</name>
<accession>A0A9D1RUR3</accession>